<reference evidence="1" key="1">
    <citation type="journal article" date="2015" name="Nature">
        <title>Complex archaea that bridge the gap between prokaryotes and eukaryotes.</title>
        <authorList>
            <person name="Spang A."/>
            <person name="Saw J.H."/>
            <person name="Jorgensen S.L."/>
            <person name="Zaremba-Niedzwiedzka K."/>
            <person name="Martijn J."/>
            <person name="Lind A.E."/>
            <person name="van Eijk R."/>
            <person name="Schleper C."/>
            <person name="Guy L."/>
            <person name="Ettema T.J."/>
        </authorList>
    </citation>
    <scope>NUCLEOTIDE SEQUENCE</scope>
</reference>
<organism evidence="1">
    <name type="scientific">marine sediment metagenome</name>
    <dbReference type="NCBI Taxonomy" id="412755"/>
    <lineage>
        <taxon>unclassified sequences</taxon>
        <taxon>metagenomes</taxon>
        <taxon>ecological metagenomes</taxon>
    </lineage>
</organism>
<proteinExistence type="predicted"/>
<dbReference type="EMBL" id="LAZR01003240">
    <property type="protein sequence ID" value="KKN20455.1"/>
    <property type="molecule type" value="Genomic_DNA"/>
</dbReference>
<dbReference type="AlphaFoldDB" id="A0A0F9NLR6"/>
<accession>A0A0F9NLR6</accession>
<comment type="caution">
    <text evidence="1">The sequence shown here is derived from an EMBL/GenBank/DDBJ whole genome shotgun (WGS) entry which is preliminary data.</text>
</comment>
<sequence length="48" mass="5623">MIHKHRFTKRVWLQGYPHVQCYCSMTKAVPLGILGHPEWPTLLEAYNA</sequence>
<evidence type="ECO:0000313" key="1">
    <source>
        <dbReference type="EMBL" id="KKN20455.1"/>
    </source>
</evidence>
<protein>
    <submittedName>
        <fullName evidence="1">Uncharacterized protein</fullName>
    </submittedName>
</protein>
<name>A0A0F9NLR6_9ZZZZ</name>
<gene>
    <name evidence="1" type="ORF">LCGC14_0935360</name>
</gene>